<proteinExistence type="predicted"/>
<dbReference type="AlphaFoldDB" id="A0A7U8C952"/>
<evidence type="ECO:0000256" key="3">
    <source>
        <dbReference type="ARBA" id="ARBA00023163"/>
    </source>
</evidence>
<sequence length="306" mass="33904">MNTDALSDILKWLRLKAEIYVHADFQGCWAVDTSGSRKVPFHLVNSGRSWLHLEGQEPRLLSAGDLVMFPRDTTHYLSSESLCPTPALVEETLNNQGDMGDGQITGLACGFFEFESQEAWPILDKLPDAVVLELSDTSRLGNTRALLQLLIAELEEHGPGYLQSVNHLTHVLFIHILRSQLDNIGSGLLKALFHPRIGLSLSQIHSQPEKAWSLELLAREAGMSRAAFASEFKALTGKTAMSYLSEWRMLQATELLRSTNLSTIEIAERCGYLSEVAFRKAFKKVTGTAPGAVRSEGRRQDGQAQL</sequence>
<dbReference type="InterPro" id="IPR018060">
    <property type="entry name" value="HTH_AraC"/>
</dbReference>
<dbReference type="Pfam" id="PF12833">
    <property type="entry name" value="HTH_18"/>
    <property type="match status" value="1"/>
</dbReference>
<dbReference type="PROSITE" id="PS01124">
    <property type="entry name" value="HTH_ARAC_FAMILY_2"/>
    <property type="match status" value="1"/>
</dbReference>
<dbReference type="Pfam" id="PF12852">
    <property type="entry name" value="Cupin_6"/>
    <property type="match status" value="1"/>
</dbReference>
<dbReference type="GO" id="GO:0043565">
    <property type="term" value="F:sequence-specific DNA binding"/>
    <property type="evidence" value="ECO:0007669"/>
    <property type="project" value="InterPro"/>
</dbReference>
<dbReference type="InterPro" id="IPR009057">
    <property type="entry name" value="Homeodomain-like_sf"/>
</dbReference>
<dbReference type="PANTHER" id="PTHR46796">
    <property type="entry name" value="HTH-TYPE TRANSCRIPTIONAL ACTIVATOR RHAS-RELATED"/>
    <property type="match status" value="1"/>
</dbReference>
<name>A0A7U8C952_NEPCE</name>
<dbReference type="EMBL" id="AAOW01000003">
    <property type="protein sequence ID" value="EAR62424.1"/>
    <property type="molecule type" value="Genomic_DNA"/>
</dbReference>
<keyword evidence="2 5" id="KW-0238">DNA-binding</keyword>
<keyword evidence="3" id="KW-0804">Transcription</keyword>
<evidence type="ECO:0000256" key="1">
    <source>
        <dbReference type="ARBA" id="ARBA00023015"/>
    </source>
</evidence>
<dbReference type="PANTHER" id="PTHR46796:SF7">
    <property type="entry name" value="ARAC FAMILY TRANSCRIPTIONAL REGULATOR"/>
    <property type="match status" value="1"/>
</dbReference>
<evidence type="ECO:0000256" key="2">
    <source>
        <dbReference type="ARBA" id="ARBA00023125"/>
    </source>
</evidence>
<gene>
    <name evidence="5" type="ORF">MED92_15343</name>
</gene>
<dbReference type="InterPro" id="IPR050204">
    <property type="entry name" value="AraC_XylS_family_regulators"/>
</dbReference>
<evidence type="ECO:0000313" key="6">
    <source>
        <dbReference type="Proteomes" id="UP000002171"/>
    </source>
</evidence>
<dbReference type="Proteomes" id="UP000002171">
    <property type="component" value="Unassembled WGS sequence"/>
</dbReference>
<dbReference type="InterPro" id="IPR032783">
    <property type="entry name" value="AraC_lig"/>
</dbReference>
<dbReference type="GO" id="GO:0003700">
    <property type="term" value="F:DNA-binding transcription factor activity"/>
    <property type="evidence" value="ECO:0007669"/>
    <property type="project" value="InterPro"/>
</dbReference>
<dbReference type="RefSeq" id="WP_007020734.1">
    <property type="nucleotide sequence ID" value="NZ_CH724125.1"/>
</dbReference>
<keyword evidence="1" id="KW-0805">Transcription regulation</keyword>
<organism evidence="5 6">
    <name type="scientific">Neptuniibacter caesariensis</name>
    <dbReference type="NCBI Taxonomy" id="207954"/>
    <lineage>
        <taxon>Bacteria</taxon>
        <taxon>Pseudomonadati</taxon>
        <taxon>Pseudomonadota</taxon>
        <taxon>Gammaproteobacteria</taxon>
        <taxon>Oceanospirillales</taxon>
        <taxon>Oceanospirillaceae</taxon>
        <taxon>Neptuniibacter</taxon>
    </lineage>
</organism>
<dbReference type="SUPFAM" id="SSF46689">
    <property type="entry name" value="Homeodomain-like"/>
    <property type="match status" value="2"/>
</dbReference>
<evidence type="ECO:0000313" key="5">
    <source>
        <dbReference type="EMBL" id="EAR62424.1"/>
    </source>
</evidence>
<dbReference type="SUPFAM" id="SSF51215">
    <property type="entry name" value="Regulatory protein AraC"/>
    <property type="match status" value="1"/>
</dbReference>
<dbReference type="InterPro" id="IPR037923">
    <property type="entry name" value="HTH-like"/>
</dbReference>
<reference evidence="5 6" key="1">
    <citation type="submission" date="2006-02" db="EMBL/GenBank/DDBJ databases">
        <authorList>
            <person name="Pinhassi J."/>
            <person name="Pedros-Alio C."/>
            <person name="Ferriera S."/>
            <person name="Johnson J."/>
            <person name="Kravitz S."/>
            <person name="Halpern A."/>
            <person name="Remington K."/>
            <person name="Beeson K."/>
            <person name="Tran B."/>
            <person name="Rogers Y.-H."/>
            <person name="Friedman R."/>
            <person name="Venter J.C."/>
        </authorList>
    </citation>
    <scope>NUCLEOTIDE SEQUENCE [LARGE SCALE GENOMIC DNA]</scope>
    <source>
        <strain evidence="5 6">MED92</strain>
    </source>
</reference>
<protein>
    <submittedName>
        <fullName evidence="5">AraC-type DNA-binding domain-containing protein</fullName>
    </submittedName>
</protein>
<evidence type="ECO:0000259" key="4">
    <source>
        <dbReference type="PROSITE" id="PS01124"/>
    </source>
</evidence>
<dbReference type="OrthoDB" id="9783876at2"/>
<feature type="domain" description="HTH araC/xylS-type" evidence="4">
    <location>
        <begin position="198"/>
        <end position="296"/>
    </location>
</feature>
<comment type="caution">
    <text evidence="5">The sequence shown here is derived from an EMBL/GenBank/DDBJ whole genome shotgun (WGS) entry which is preliminary data.</text>
</comment>
<keyword evidence="6" id="KW-1185">Reference proteome</keyword>
<dbReference type="Gene3D" id="1.10.10.60">
    <property type="entry name" value="Homeodomain-like"/>
    <property type="match status" value="2"/>
</dbReference>
<accession>A0A7U8C952</accession>
<dbReference type="SMART" id="SM00342">
    <property type="entry name" value="HTH_ARAC"/>
    <property type="match status" value="1"/>
</dbReference>